<organism evidence="1 2">
    <name type="scientific">Arsenicitalea aurantiaca</name>
    <dbReference type="NCBI Taxonomy" id="1783274"/>
    <lineage>
        <taxon>Bacteria</taxon>
        <taxon>Pseudomonadati</taxon>
        <taxon>Pseudomonadota</taxon>
        <taxon>Alphaproteobacteria</taxon>
        <taxon>Hyphomicrobiales</taxon>
        <taxon>Devosiaceae</taxon>
        <taxon>Arsenicitalea</taxon>
    </lineage>
</organism>
<evidence type="ECO:0000313" key="1">
    <source>
        <dbReference type="EMBL" id="RUT34589.1"/>
    </source>
</evidence>
<dbReference type="AlphaFoldDB" id="A0A433XKJ1"/>
<proteinExistence type="predicted"/>
<dbReference type="InterPro" id="IPR013969">
    <property type="entry name" value="Oligosacch_biosynth_Alg14"/>
</dbReference>
<dbReference type="Pfam" id="PF08660">
    <property type="entry name" value="Alg14"/>
    <property type="match status" value="1"/>
</dbReference>
<accession>A0A433XKJ1</accession>
<dbReference type="SUPFAM" id="SSF53756">
    <property type="entry name" value="UDP-Glycosyltransferase/glycogen phosphorylase"/>
    <property type="match status" value="1"/>
</dbReference>
<reference evidence="1 2" key="1">
    <citation type="journal article" date="2016" name="Int. J. Syst. Evol. Microbiol.">
        <title>Arsenicitalea aurantiaca gen. nov., sp. nov., a new member of the family Hyphomicrobiaceae, isolated from high-arsenic sediment.</title>
        <authorList>
            <person name="Mu Y."/>
            <person name="Zhou L."/>
            <person name="Zeng X.C."/>
            <person name="Liu L."/>
            <person name="Pan Y."/>
            <person name="Chen X."/>
            <person name="Wang J."/>
            <person name="Li S."/>
            <person name="Li W.J."/>
            <person name="Wang Y."/>
        </authorList>
    </citation>
    <scope>NUCLEOTIDE SEQUENCE [LARGE SCALE GENOMIC DNA]</scope>
    <source>
        <strain evidence="1 2">42-50</strain>
    </source>
</reference>
<keyword evidence="1" id="KW-0808">Transferase</keyword>
<dbReference type="OrthoDB" id="555447at2"/>
<sequence>MSRRIANRALAICSGGGHWVELRRIAPALAGREIVWASVYADYAGDIAPDRFHVLPDVTRFNKRDIPALALAVARVLLAERPALIVTTGAFPGLMALILGKLLLGARTVWIDSIANFGKLSTSGRLARPFADLHLTQWEHLETPSGPRHLGAVL</sequence>
<gene>
    <name evidence="1" type="ORF">EMQ25_01085</name>
</gene>
<protein>
    <submittedName>
        <fullName evidence="1">UDP-N-acetylglucosamine--LPS N-acetylglucosamine transferase</fullName>
    </submittedName>
</protein>
<dbReference type="GO" id="GO:0016740">
    <property type="term" value="F:transferase activity"/>
    <property type="evidence" value="ECO:0007669"/>
    <property type="project" value="UniProtKB-KW"/>
</dbReference>
<comment type="caution">
    <text evidence="1">The sequence shown here is derived from an EMBL/GenBank/DDBJ whole genome shotgun (WGS) entry which is preliminary data.</text>
</comment>
<dbReference type="RefSeq" id="WP_127186708.1">
    <property type="nucleotide sequence ID" value="NZ_RZNJ01000001.1"/>
</dbReference>
<name>A0A433XKJ1_9HYPH</name>
<keyword evidence="2" id="KW-1185">Reference proteome</keyword>
<evidence type="ECO:0000313" key="2">
    <source>
        <dbReference type="Proteomes" id="UP000281547"/>
    </source>
</evidence>
<dbReference type="Gene3D" id="3.40.50.2000">
    <property type="entry name" value="Glycogen Phosphorylase B"/>
    <property type="match status" value="1"/>
</dbReference>
<dbReference type="Proteomes" id="UP000281547">
    <property type="component" value="Unassembled WGS sequence"/>
</dbReference>
<dbReference type="GO" id="GO:0006488">
    <property type="term" value="P:dolichol-linked oligosaccharide biosynthetic process"/>
    <property type="evidence" value="ECO:0007669"/>
    <property type="project" value="InterPro"/>
</dbReference>
<dbReference type="EMBL" id="RZNJ01000001">
    <property type="protein sequence ID" value="RUT34589.1"/>
    <property type="molecule type" value="Genomic_DNA"/>
</dbReference>